<evidence type="ECO:0000313" key="3">
    <source>
        <dbReference type="Proteomes" id="UP000634136"/>
    </source>
</evidence>
<sequence>MTKELADLFVYADLLKNLELRPLPRCDVENCLCKPKRFAMVTQVEAQQDVNLSFGNSIEMVGYEQGYPEWYNNLKEQKKKTNGSKWRKEGNISSKSDSKVEWIGIQDLLTKNNEVSVRFDHGSCVIQDLRTKQSLNAGKVKGNLYWLEDVKGKADKCNEKGVVLSTCNKGNISWHLRLGHAPISVMKHIDGIKDVESNFPYACEICHSAKQHRLPFPKNDTDSHDPDHEGDDDEELELHDGIGGVVRRFEDLDVAELDHDDDVGDVPAAVEDVYLMQ</sequence>
<evidence type="ECO:0000256" key="1">
    <source>
        <dbReference type="SAM" id="MobiDB-lite"/>
    </source>
</evidence>
<organism evidence="2 3">
    <name type="scientific">Senna tora</name>
    <dbReference type="NCBI Taxonomy" id="362788"/>
    <lineage>
        <taxon>Eukaryota</taxon>
        <taxon>Viridiplantae</taxon>
        <taxon>Streptophyta</taxon>
        <taxon>Embryophyta</taxon>
        <taxon>Tracheophyta</taxon>
        <taxon>Spermatophyta</taxon>
        <taxon>Magnoliopsida</taxon>
        <taxon>eudicotyledons</taxon>
        <taxon>Gunneridae</taxon>
        <taxon>Pentapetalae</taxon>
        <taxon>rosids</taxon>
        <taxon>fabids</taxon>
        <taxon>Fabales</taxon>
        <taxon>Fabaceae</taxon>
        <taxon>Caesalpinioideae</taxon>
        <taxon>Cassia clade</taxon>
        <taxon>Senna</taxon>
    </lineage>
</organism>
<gene>
    <name evidence="2" type="ORF">G2W53_033736</name>
</gene>
<name>A0A834T146_9FABA</name>
<dbReference type="Proteomes" id="UP000634136">
    <property type="component" value="Unassembled WGS sequence"/>
</dbReference>
<dbReference type="EMBL" id="JAAIUW010000010">
    <property type="protein sequence ID" value="KAF7812760.1"/>
    <property type="molecule type" value="Genomic_DNA"/>
</dbReference>
<keyword evidence="3" id="KW-1185">Reference proteome</keyword>
<accession>A0A834T146</accession>
<feature type="region of interest" description="Disordered" evidence="1">
    <location>
        <begin position="214"/>
        <end position="236"/>
    </location>
</feature>
<proteinExistence type="predicted"/>
<comment type="caution">
    <text evidence="2">The sequence shown here is derived from an EMBL/GenBank/DDBJ whole genome shotgun (WGS) entry which is preliminary data.</text>
</comment>
<protein>
    <submittedName>
        <fullName evidence="2">Putative ribonuclease H-like domain-containing protein</fullName>
    </submittedName>
</protein>
<evidence type="ECO:0000313" key="2">
    <source>
        <dbReference type="EMBL" id="KAF7812760.1"/>
    </source>
</evidence>
<dbReference type="AlphaFoldDB" id="A0A834T146"/>
<dbReference type="OrthoDB" id="1746033at2759"/>
<reference evidence="2" key="1">
    <citation type="submission" date="2020-09" db="EMBL/GenBank/DDBJ databases">
        <title>Genome-Enabled Discovery of Anthraquinone Biosynthesis in Senna tora.</title>
        <authorList>
            <person name="Kang S.-H."/>
            <person name="Pandey R.P."/>
            <person name="Lee C.-M."/>
            <person name="Sim J.-S."/>
            <person name="Jeong J.-T."/>
            <person name="Choi B.-S."/>
            <person name="Jung M."/>
            <person name="Ginzburg D."/>
            <person name="Zhao K."/>
            <person name="Won S.Y."/>
            <person name="Oh T.-J."/>
            <person name="Yu Y."/>
            <person name="Kim N.-H."/>
            <person name="Lee O.R."/>
            <person name="Lee T.-H."/>
            <person name="Bashyal P."/>
            <person name="Kim T.-S."/>
            <person name="Lee W.-H."/>
            <person name="Kawkins C."/>
            <person name="Kim C.-K."/>
            <person name="Kim J.S."/>
            <person name="Ahn B.O."/>
            <person name="Rhee S.Y."/>
            <person name="Sohng J.K."/>
        </authorList>
    </citation>
    <scope>NUCLEOTIDE SEQUENCE</scope>
    <source>
        <tissue evidence="2">Leaf</tissue>
    </source>
</reference>